<reference evidence="1" key="1">
    <citation type="submission" date="2024-07" db="EMBL/GenBank/DDBJ databases">
        <title>Whole genome sequence of bacterial strains from algal surface.</title>
        <authorList>
            <person name="Kumar P."/>
        </authorList>
    </citation>
    <scope>NUCLEOTIDE SEQUENCE</scope>
    <source>
        <strain evidence="1">PP-1MA</strain>
    </source>
</reference>
<dbReference type="RefSeq" id="WP_369743925.1">
    <property type="nucleotide sequence ID" value="NZ_CP165718.1"/>
</dbReference>
<dbReference type="AlphaFoldDB" id="A0AB39XBR6"/>
<proteinExistence type="predicted"/>
<protein>
    <submittedName>
        <fullName evidence="1">Uncharacterized protein</fullName>
    </submittedName>
</protein>
<evidence type="ECO:0000313" key="1">
    <source>
        <dbReference type="EMBL" id="XDV10522.1"/>
    </source>
</evidence>
<name>A0AB39XBR6_9GAMM</name>
<sequence length="149" mass="17013">MTTRLSTCQLVHLLTRIQSTPYINWMSMWGRQKQFDELHAELDRRGYSGPRPSRQLKRLRVEDINLALFNTDLMHTCCVENDCKDEYMHIAAHAFKLAQQGFAMEAALYQALSSSFDEDMVRGEHIENVIALLVGMPVTAVELTGDTHA</sequence>
<gene>
    <name evidence="1" type="ORF">AB8S08_04905</name>
</gene>
<organism evidence="1">
    <name type="scientific">Pseudidiomarina sp. PP-1MA</name>
    <dbReference type="NCBI Taxonomy" id="3237706"/>
    <lineage>
        <taxon>Bacteria</taxon>
        <taxon>Pseudomonadati</taxon>
        <taxon>Pseudomonadota</taxon>
        <taxon>Gammaproteobacteria</taxon>
        <taxon>Alteromonadales</taxon>
        <taxon>Idiomarinaceae</taxon>
        <taxon>Pseudidiomarina</taxon>
    </lineage>
</organism>
<accession>A0AB39XBR6</accession>
<dbReference type="EMBL" id="CP165718">
    <property type="protein sequence ID" value="XDV10522.1"/>
    <property type="molecule type" value="Genomic_DNA"/>
</dbReference>